<accession>A0A090F2J7</accession>
<gene>
    <name evidence="2" type="ORF">MPLDJ20_210095</name>
</gene>
<name>A0A090F2J7_MESPL</name>
<evidence type="ECO:0000313" key="2">
    <source>
        <dbReference type="EMBL" id="CDX37948.1"/>
    </source>
</evidence>
<feature type="compositionally biased region" description="Polar residues" evidence="1">
    <location>
        <begin position="118"/>
        <end position="145"/>
    </location>
</feature>
<sequence length="337" mass="35119">MALTNVVVKDDNGTAGIGDDFNPTAITSGGFNTGDINHNGVLDVGETWHYKATGTAQLGSYVNNATATTAAYSDTAGHSVTPTATDSSDYEGFSSRALTQGFWGSHTDVWDNIDGNEGNPSKSAKASGVLSSLDVNPSQDDPTTTKIDESKYLLLGDTNSDGIANDAHDLWISISLAKSIESASAGGDARLIMLQQAIATQLNINNGVAQPDNLIDEAVMWLKSQGAWSTAGANLDADSNGFIDTNGAGTALAGNTLKTNTNAWTKYVDVTDPASITANGEGLKNALMWFNQGQLVTSGSGGHVGWFNGTNIVDEHPNTLDQFWVTLHEVGGLTGIS</sequence>
<dbReference type="Proteomes" id="UP000046373">
    <property type="component" value="Unassembled WGS sequence"/>
</dbReference>
<organism evidence="2 3">
    <name type="scientific">Mesorhizobium plurifarium</name>
    <dbReference type="NCBI Taxonomy" id="69974"/>
    <lineage>
        <taxon>Bacteria</taxon>
        <taxon>Pseudomonadati</taxon>
        <taxon>Pseudomonadota</taxon>
        <taxon>Alphaproteobacteria</taxon>
        <taxon>Hyphomicrobiales</taxon>
        <taxon>Phyllobacteriaceae</taxon>
        <taxon>Mesorhizobium</taxon>
    </lineage>
</organism>
<proteinExistence type="predicted"/>
<feature type="region of interest" description="Disordered" evidence="1">
    <location>
        <begin position="113"/>
        <end position="145"/>
    </location>
</feature>
<evidence type="ECO:0000256" key="1">
    <source>
        <dbReference type="SAM" id="MobiDB-lite"/>
    </source>
</evidence>
<dbReference type="EMBL" id="CCNB01000014">
    <property type="protein sequence ID" value="CDX37948.1"/>
    <property type="molecule type" value="Genomic_DNA"/>
</dbReference>
<reference evidence="2 3" key="1">
    <citation type="submission" date="2014-08" db="EMBL/GenBank/DDBJ databases">
        <authorList>
            <person name="Moulin Lionel"/>
        </authorList>
    </citation>
    <scope>NUCLEOTIDE SEQUENCE [LARGE SCALE GENOMIC DNA]</scope>
</reference>
<protein>
    <submittedName>
        <fullName evidence="2">Uncharacterized protein</fullName>
    </submittedName>
</protein>
<evidence type="ECO:0000313" key="3">
    <source>
        <dbReference type="Proteomes" id="UP000046373"/>
    </source>
</evidence>
<dbReference type="AlphaFoldDB" id="A0A090F2J7"/>